<keyword evidence="1" id="KW-1133">Transmembrane helix</keyword>
<evidence type="ECO:0000313" key="3">
    <source>
        <dbReference type="Proteomes" id="UP000190961"/>
    </source>
</evidence>
<dbReference type="InterPro" id="IPR007437">
    <property type="entry name" value="DUF486"/>
</dbReference>
<dbReference type="Proteomes" id="UP000190961">
    <property type="component" value="Unassembled WGS sequence"/>
</dbReference>
<feature type="transmembrane region" description="Helical" evidence="1">
    <location>
        <begin position="107"/>
        <end position="125"/>
    </location>
</feature>
<feature type="transmembrane region" description="Helical" evidence="1">
    <location>
        <begin position="7"/>
        <end position="28"/>
    </location>
</feature>
<evidence type="ECO:0000313" key="2">
    <source>
        <dbReference type="EMBL" id="SKC40851.1"/>
    </source>
</evidence>
<feature type="transmembrane region" description="Helical" evidence="1">
    <location>
        <begin position="40"/>
        <end position="60"/>
    </location>
</feature>
<dbReference type="EMBL" id="FUZU01000001">
    <property type="protein sequence ID" value="SKC40851.1"/>
    <property type="molecule type" value="Genomic_DNA"/>
</dbReference>
<dbReference type="PANTHER" id="PTHR38482:SF1">
    <property type="entry name" value="DMT FAMILY PROTEIN"/>
    <property type="match status" value="1"/>
</dbReference>
<gene>
    <name evidence="2" type="ORF">SAMN05660236_0232</name>
</gene>
<dbReference type="STRING" id="688867.SAMN05660236_0232"/>
<name>A0A1T5INW9_9BACT</name>
<keyword evidence="3" id="KW-1185">Reference proteome</keyword>
<evidence type="ECO:0008006" key="4">
    <source>
        <dbReference type="Google" id="ProtNLM"/>
    </source>
</evidence>
<dbReference type="AlphaFoldDB" id="A0A1T5INW9"/>
<dbReference type="PIRSF" id="PIRSF021239">
    <property type="entry name" value="UCP021239"/>
    <property type="match status" value="1"/>
</dbReference>
<dbReference type="PANTHER" id="PTHR38482">
    <property type="entry name" value="DMT FAMILY PROTEIN"/>
    <property type="match status" value="1"/>
</dbReference>
<proteinExistence type="predicted"/>
<reference evidence="2 3" key="1">
    <citation type="submission" date="2017-02" db="EMBL/GenBank/DDBJ databases">
        <authorList>
            <person name="Peterson S.W."/>
        </authorList>
    </citation>
    <scope>NUCLEOTIDE SEQUENCE [LARGE SCALE GENOMIC DNA]</scope>
    <source>
        <strain evidence="2 3">DSM 25262</strain>
    </source>
</reference>
<accession>A0A1T5INW9</accession>
<feature type="transmembrane region" description="Helical" evidence="1">
    <location>
        <begin position="81"/>
        <end position="101"/>
    </location>
</feature>
<dbReference type="Pfam" id="PF04342">
    <property type="entry name" value="DMT_6"/>
    <property type="match status" value="1"/>
</dbReference>
<protein>
    <recommendedName>
        <fullName evidence="4">DMT family protein</fullName>
    </recommendedName>
</protein>
<organism evidence="2 3">
    <name type="scientific">Ohtaekwangia koreensis</name>
    <dbReference type="NCBI Taxonomy" id="688867"/>
    <lineage>
        <taxon>Bacteria</taxon>
        <taxon>Pseudomonadati</taxon>
        <taxon>Bacteroidota</taxon>
        <taxon>Cytophagia</taxon>
        <taxon>Cytophagales</taxon>
        <taxon>Fulvivirgaceae</taxon>
        <taxon>Ohtaekwangia</taxon>
    </lineage>
</organism>
<keyword evidence="1" id="KW-0472">Membrane</keyword>
<evidence type="ECO:0000256" key="1">
    <source>
        <dbReference type="SAM" id="Phobius"/>
    </source>
</evidence>
<keyword evidence="1" id="KW-0812">Transmembrane</keyword>
<sequence length="127" mass="14927">MNVYTMRVFYTILLLTLSNTFMTIAWYGHLKFKDMKWSQSLPLLVIVLISWGIALFEYLLQVPANRLGYKEYGGPFSLVQLKVLQEVITLVVFMIFSFLFFKTETFKVNHLIGFAFLVLAVYFIFKK</sequence>